<dbReference type="AlphaFoldDB" id="A0A1E5NZL3"/>
<evidence type="ECO:0000313" key="1">
    <source>
        <dbReference type="EMBL" id="OEJ22253.1"/>
    </source>
</evidence>
<accession>A0A1E5NZL3</accession>
<proteinExistence type="predicted"/>
<reference evidence="1 2" key="1">
    <citation type="submission" date="2016-08" db="EMBL/GenBank/DDBJ databases">
        <title>The complete genome of Streptomyces subrutilus 10-1-1.</title>
        <authorList>
            <person name="Chen X."/>
        </authorList>
    </citation>
    <scope>NUCLEOTIDE SEQUENCE [LARGE SCALE GENOMIC DNA]</scope>
    <source>
        <strain evidence="1 2">10-1-1</strain>
    </source>
</reference>
<organism evidence="1 2">
    <name type="scientific">Streptomyces subrutilus</name>
    <dbReference type="NCBI Taxonomy" id="36818"/>
    <lineage>
        <taxon>Bacteria</taxon>
        <taxon>Bacillati</taxon>
        <taxon>Actinomycetota</taxon>
        <taxon>Actinomycetes</taxon>
        <taxon>Kitasatosporales</taxon>
        <taxon>Streptomycetaceae</taxon>
        <taxon>Streptomyces</taxon>
    </lineage>
</organism>
<dbReference type="Proteomes" id="UP000095705">
    <property type="component" value="Unassembled WGS sequence"/>
</dbReference>
<keyword evidence="2" id="KW-1185">Reference proteome</keyword>
<name>A0A1E5NZL3_9ACTN</name>
<dbReference type="EMBL" id="MEHK01000002">
    <property type="protein sequence ID" value="OEJ22253.1"/>
    <property type="molecule type" value="Genomic_DNA"/>
</dbReference>
<dbReference type="STRING" id="36818.BGK67_32250"/>
<evidence type="ECO:0000313" key="2">
    <source>
        <dbReference type="Proteomes" id="UP000095705"/>
    </source>
</evidence>
<comment type="caution">
    <text evidence="1">The sequence shown here is derived from an EMBL/GenBank/DDBJ whole genome shotgun (WGS) entry which is preliminary data.</text>
</comment>
<sequence length="150" mass="14891">MARSWPAVPRGVGLLNTTSSDGAVSAAADGADIDTTAAVMALSASAASLLILKIHLSAVNVCGSPEPGGPQNLDGTLRHGDDKVSAVPAEGVQPGVRLVGFADPAFGPGRPGPVFAEADVPLDEPGDAAAVFEVQVPGLVRPTAPPVSPR</sequence>
<gene>
    <name evidence="1" type="ORF">BGK67_32250</name>
</gene>
<protein>
    <submittedName>
        <fullName evidence="1">Uncharacterized protein</fullName>
    </submittedName>
</protein>